<keyword evidence="6" id="KW-1185">Reference proteome</keyword>
<evidence type="ECO:0000313" key="5">
    <source>
        <dbReference type="EMBL" id="MBJ7599450.1"/>
    </source>
</evidence>
<evidence type="ECO:0000256" key="3">
    <source>
        <dbReference type="SAM" id="MobiDB-lite"/>
    </source>
</evidence>
<reference evidence="5" key="1">
    <citation type="submission" date="2020-10" db="EMBL/GenBank/DDBJ databases">
        <title>Ca. Dormibacterota MAGs.</title>
        <authorList>
            <person name="Montgomery K."/>
        </authorList>
    </citation>
    <scope>NUCLEOTIDE SEQUENCE [LARGE SCALE GENOMIC DNA]</scope>
    <source>
        <strain evidence="5">SC8812_S17_10</strain>
    </source>
</reference>
<dbReference type="InterPro" id="IPR036388">
    <property type="entry name" value="WH-like_DNA-bd_sf"/>
</dbReference>
<dbReference type="Gene3D" id="1.10.10.10">
    <property type="entry name" value="Winged helix-like DNA-binding domain superfamily/Winged helix DNA-binding domain"/>
    <property type="match status" value="1"/>
</dbReference>
<feature type="domain" description="OmpR/PhoB-type" evidence="4">
    <location>
        <begin position="92"/>
        <end position="190"/>
    </location>
</feature>
<evidence type="ECO:0000256" key="2">
    <source>
        <dbReference type="PROSITE-ProRule" id="PRU01091"/>
    </source>
</evidence>
<gene>
    <name evidence="5" type="ORF">JF922_15400</name>
</gene>
<sequence>MQEDLKEAAHAAVDQDRLLEGENPETSHPEDARRWLVVYGELLAYKESVLERTLQAVERYAPEAAAELEQTDVPILREERDRFRRRLDYWQARVRELGGGLDYDPGVRTIRHRDQAVRLSRREAELLSFLLEHPGQRFSPRELAARAWLAPNLSSEQVRNYVVRLRRKLTGADLPCTLVSEPGTGYSLKWS</sequence>
<organism evidence="5 6">
    <name type="scientific">Candidatus Nephthysia bennettiae</name>
    <dbReference type="NCBI Taxonomy" id="3127016"/>
    <lineage>
        <taxon>Bacteria</taxon>
        <taxon>Bacillati</taxon>
        <taxon>Candidatus Dormiibacterota</taxon>
        <taxon>Candidatus Dormibacteria</taxon>
        <taxon>Candidatus Dormibacterales</taxon>
        <taxon>Candidatus Dormibacteraceae</taxon>
        <taxon>Candidatus Nephthysia</taxon>
    </lineage>
</organism>
<dbReference type="SUPFAM" id="SSF46894">
    <property type="entry name" value="C-terminal effector domain of the bipartite response regulators"/>
    <property type="match status" value="1"/>
</dbReference>
<dbReference type="InterPro" id="IPR016032">
    <property type="entry name" value="Sig_transdc_resp-reg_C-effctor"/>
</dbReference>
<protein>
    <submittedName>
        <fullName evidence="5">Winged helix-turn-helix transcriptional regulator</fullName>
    </submittedName>
</protein>
<feature type="DNA-binding region" description="OmpR/PhoB-type" evidence="2">
    <location>
        <begin position="92"/>
        <end position="190"/>
    </location>
</feature>
<comment type="caution">
    <text evidence="5">The sequence shown here is derived from an EMBL/GenBank/DDBJ whole genome shotgun (WGS) entry which is preliminary data.</text>
</comment>
<dbReference type="AlphaFoldDB" id="A0A934N3R1"/>
<evidence type="ECO:0000313" key="6">
    <source>
        <dbReference type="Proteomes" id="UP000612893"/>
    </source>
</evidence>
<dbReference type="CDD" id="cd00383">
    <property type="entry name" value="trans_reg_C"/>
    <property type="match status" value="1"/>
</dbReference>
<dbReference type="PROSITE" id="PS51755">
    <property type="entry name" value="OMPR_PHOB"/>
    <property type="match status" value="1"/>
</dbReference>
<dbReference type="EMBL" id="JAEKNR010000154">
    <property type="protein sequence ID" value="MBJ7599450.1"/>
    <property type="molecule type" value="Genomic_DNA"/>
</dbReference>
<evidence type="ECO:0000259" key="4">
    <source>
        <dbReference type="PROSITE" id="PS51755"/>
    </source>
</evidence>
<dbReference type="GO" id="GO:0006355">
    <property type="term" value="P:regulation of DNA-templated transcription"/>
    <property type="evidence" value="ECO:0007669"/>
    <property type="project" value="InterPro"/>
</dbReference>
<name>A0A934N3R1_9BACT</name>
<dbReference type="RefSeq" id="WP_338202940.1">
    <property type="nucleotide sequence ID" value="NZ_JAEKNR010000154.1"/>
</dbReference>
<dbReference type="Pfam" id="PF00486">
    <property type="entry name" value="Trans_reg_C"/>
    <property type="match status" value="1"/>
</dbReference>
<proteinExistence type="predicted"/>
<dbReference type="GO" id="GO:0003677">
    <property type="term" value="F:DNA binding"/>
    <property type="evidence" value="ECO:0007669"/>
    <property type="project" value="UniProtKB-UniRule"/>
</dbReference>
<dbReference type="SMART" id="SM00862">
    <property type="entry name" value="Trans_reg_C"/>
    <property type="match status" value="1"/>
</dbReference>
<keyword evidence="1 2" id="KW-0238">DNA-binding</keyword>
<dbReference type="InterPro" id="IPR001867">
    <property type="entry name" value="OmpR/PhoB-type_DNA-bd"/>
</dbReference>
<evidence type="ECO:0000256" key="1">
    <source>
        <dbReference type="ARBA" id="ARBA00023125"/>
    </source>
</evidence>
<feature type="region of interest" description="Disordered" evidence="3">
    <location>
        <begin position="1"/>
        <end position="30"/>
    </location>
</feature>
<dbReference type="GO" id="GO:0000160">
    <property type="term" value="P:phosphorelay signal transduction system"/>
    <property type="evidence" value="ECO:0007669"/>
    <property type="project" value="InterPro"/>
</dbReference>
<dbReference type="Proteomes" id="UP000612893">
    <property type="component" value="Unassembled WGS sequence"/>
</dbReference>
<accession>A0A934N3R1</accession>